<reference evidence="2" key="1">
    <citation type="journal article" date="2011" name="PLoS ONE">
        <title>The entomopathogenic bacterial endosymbionts xenorhabdus and photorhabdus: convergent lifestyles from divergent genomes.</title>
        <authorList>
            <person name="Chaston J.M."/>
            <person name="Suen G."/>
            <person name="Tucker S.L."/>
            <person name="Andersen A.W."/>
            <person name="Bhasin A."/>
            <person name="Bode E."/>
            <person name="Bode H.B."/>
            <person name="Brachmann A.O."/>
            <person name="Cowles C.E."/>
            <person name="Cowles K.N."/>
            <person name="Darby C."/>
            <person name="de Leon L."/>
            <person name="Drace K."/>
            <person name="Du Z."/>
            <person name="Givaudan A."/>
            <person name="Herbert Tran E.E."/>
            <person name="Jewell K.A."/>
            <person name="Knack J.J."/>
            <person name="Krasomil-Osterfeld K.C."/>
            <person name="Kukor R."/>
            <person name="Lanois A."/>
            <person name="Latreille P."/>
            <person name="Leimgruber N.K."/>
            <person name="Lipke C.M."/>
            <person name="Liu R."/>
            <person name="Lu X."/>
            <person name="Martens E.C."/>
            <person name="Marri P.R."/>
            <person name="Medigue C."/>
            <person name="Menard M.L."/>
            <person name="Miller N.M."/>
            <person name="Morales-Soto N."/>
            <person name="Norton S."/>
            <person name="Ogier J.C."/>
            <person name="Orchard S.S."/>
            <person name="Park D."/>
            <person name="Park Y."/>
            <person name="Qurollo B.A."/>
            <person name="Sugar D.R."/>
            <person name="Richards G.R."/>
            <person name="Rouy Z."/>
            <person name="Slominski B."/>
            <person name="Slominski K."/>
            <person name="Snyder H."/>
            <person name="Tjaden B.C."/>
            <person name="van der Hoeven R."/>
            <person name="Welch R.D."/>
            <person name="Wheeler C."/>
            <person name="Xiang B."/>
            <person name="Barbazuk B."/>
            <person name="Gaudriault S."/>
            <person name="Goodner B."/>
            <person name="Slater S.C."/>
            <person name="Forst S."/>
            <person name="Goldman B.S."/>
            <person name="Goodrich-Blair H."/>
        </authorList>
    </citation>
    <scope>NUCLEOTIDE SEQUENCE [LARGE SCALE GENOMIC DNA]</scope>
    <source>
        <strain evidence="2">SS-2004</strain>
    </source>
</reference>
<dbReference type="EMBL" id="FN667741">
    <property type="protein sequence ID" value="CBJ81256.1"/>
    <property type="molecule type" value="Genomic_DNA"/>
</dbReference>
<organism evidence="2 3">
    <name type="scientific">Xenorhabdus bovienii (strain SS-2004)</name>
    <name type="common">Xenorhabdus nematophila subsp. bovienii</name>
    <dbReference type="NCBI Taxonomy" id="406818"/>
    <lineage>
        <taxon>Bacteria</taxon>
        <taxon>Pseudomonadati</taxon>
        <taxon>Pseudomonadota</taxon>
        <taxon>Gammaproteobacteria</taxon>
        <taxon>Enterobacterales</taxon>
        <taxon>Morganellaceae</taxon>
        <taxon>Xenorhabdus</taxon>
    </lineage>
</organism>
<accession>D3V3E1</accession>
<name>D3V3E1_XENBS</name>
<dbReference type="AlphaFoldDB" id="D3V3E1"/>
<evidence type="ECO:0000313" key="2">
    <source>
        <dbReference type="EMBL" id="CBJ81256.1"/>
    </source>
</evidence>
<evidence type="ECO:0000313" key="3">
    <source>
        <dbReference type="Proteomes" id="UP000002045"/>
    </source>
</evidence>
<keyword evidence="1" id="KW-1133">Transmembrane helix</keyword>
<keyword evidence="1" id="KW-0472">Membrane</keyword>
<dbReference type="Proteomes" id="UP000002045">
    <property type="component" value="Chromosome"/>
</dbReference>
<proteinExistence type="predicted"/>
<dbReference type="KEGG" id="xbo:XBJ1_2130"/>
<keyword evidence="1" id="KW-0812">Transmembrane</keyword>
<sequence>MLPENAALNSVFHGYNSTIFSFSGSVCFPILPRRRQWRLR</sequence>
<dbReference type="HOGENOM" id="CLU_3298727_0_0_6"/>
<protein>
    <submittedName>
        <fullName evidence="2">Uncharacterized protein</fullName>
    </submittedName>
</protein>
<gene>
    <name evidence="2" type="ordered locus">XBJ1_2130</name>
</gene>
<feature type="transmembrane region" description="Helical" evidence="1">
    <location>
        <begin position="12"/>
        <end position="31"/>
    </location>
</feature>
<evidence type="ECO:0000256" key="1">
    <source>
        <dbReference type="SAM" id="Phobius"/>
    </source>
</evidence>